<sequence length="92" mass="10716">MNINLIPTKKNTKTITDMRTNALGLLEFVDGNNPLYIFYRNSPRAVMLSMDSYKNLLDLTEEVQDISDVKELDKIEINEKDFIDIKDFEKTL</sequence>
<dbReference type="InterPro" id="IPR036165">
    <property type="entry name" value="YefM-like_sf"/>
</dbReference>
<proteinExistence type="inferred from homology"/>
<reference evidence="4" key="1">
    <citation type="submission" date="2017-09" db="EMBL/GenBank/DDBJ databases">
        <title>Depth-based differentiation of microbial function through sediment-hosted aquifers and enrichment of novel symbionts in the deep terrestrial subsurface.</title>
        <authorList>
            <person name="Probst A.J."/>
            <person name="Ladd B."/>
            <person name="Jarett J.K."/>
            <person name="Geller-Mcgrath D.E."/>
            <person name="Sieber C.M.K."/>
            <person name="Emerson J.B."/>
            <person name="Anantharaman K."/>
            <person name="Thomas B.C."/>
            <person name="Malmstrom R."/>
            <person name="Stieglmeier M."/>
            <person name="Klingl A."/>
            <person name="Woyke T."/>
            <person name="Ryan C.M."/>
            <person name="Banfield J.F."/>
        </authorList>
    </citation>
    <scope>NUCLEOTIDE SEQUENCE [LARGE SCALE GENOMIC DNA]</scope>
</reference>
<evidence type="ECO:0000256" key="1">
    <source>
        <dbReference type="ARBA" id="ARBA00009981"/>
    </source>
</evidence>
<protein>
    <recommendedName>
        <fullName evidence="2">Antitoxin</fullName>
    </recommendedName>
</protein>
<comment type="caution">
    <text evidence="3">The sequence shown here is derived from an EMBL/GenBank/DDBJ whole genome shotgun (WGS) entry which is preliminary data.</text>
</comment>
<dbReference type="Pfam" id="PF02604">
    <property type="entry name" value="PhdYeFM_antitox"/>
    <property type="match status" value="1"/>
</dbReference>
<gene>
    <name evidence="3" type="ORF">CO058_01780</name>
</gene>
<evidence type="ECO:0000256" key="2">
    <source>
        <dbReference type="RuleBase" id="RU362080"/>
    </source>
</evidence>
<dbReference type="AlphaFoldDB" id="A0A2M8EM06"/>
<dbReference type="Proteomes" id="UP000229756">
    <property type="component" value="Unassembled WGS sequence"/>
</dbReference>
<accession>A0A2M8EM06</accession>
<dbReference type="EMBL" id="PFSJ01000013">
    <property type="protein sequence ID" value="PJC23755.1"/>
    <property type="molecule type" value="Genomic_DNA"/>
</dbReference>
<name>A0A2M8EM06_UNCKA</name>
<evidence type="ECO:0000313" key="3">
    <source>
        <dbReference type="EMBL" id="PJC23755.1"/>
    </source>
</evidence>
<organism evidence="3 4">
    <name type="scientific">candidate division WWE3 bacterium CG_4_9_14_0_2_um_filter_35_11</name>
    <dbReference type="NCBI Taxonomy" id="1975077"/>
    <lineage>
        <taxon>Bacteria</taxon>
        <taxon>Katanobacteria</taxon>
    </lineage>
</organism>
<dbReference type="SUPFAM" id="SSF143120">
    <property type="entry name" value="YefM-like"/>
    <property type="match status" value="1"/>
</dbReference>
<dbReference type="InterPro" id="IPR006442">
    <property type="entry name" value="Antitoxin_Phd/YefM"/>
</dbReference>
<comment type="similarity">
    <text evidence="1 2">Belongs to the phD/YefM antitoxin family.</text>
</comment>
<comment type="function">
    <text evidence="2">Antitoxin component of a type II toxin-antitoxin (TA) system.</text>
</comment>
<evidence type="ECO:0000313" key="4">
    <source>
        <dbReference type="Proteomes" id="UP000229756"/>
    </source>
</evidence>